<dbReference type="GeneID" id="63729678"/>
<evidence type="ECO:0000313" key="3">
    <source>
        <dbReference type="Proteomes" id="UP000184073"/>
    </source>
</evidence>
<reference evidence="3" key="1">
    <citation type="journal article" date="2017" name="Genome Biol.">
        <title>Comparative genomics reveals high biological diversity and specific adaptations in the industrially and medically important fungal genus Aspergillus.</title>
        <authorList>
            <person name="de Vries R.P."/>
            <person name="Riley R."/>
            <person name="Wiebenga A."/>
            <person name="Aguilar-Osorio G."/>
            <person name="Amillis S."/>
            <person name="Uchima C.A."/>
            <person name="Anderluh G."/>
            <person name="Asadollahi M."/>
            <person name="Askin M."/>
            <person name="Barry K."/>
            <person name="Battaglia E."/>
            <person name="Bayram O."/>
            <person name="Benocci T."/>
            <person name="Braus-Stromeyer S.A."/>
            <person name="Caldana C."/>
            <person name="Canovas D."/>
            <person name="Cerqueira G.C."/>
            <person name="Chen F."/>
            <person name="Chen W."/>
            <person name="Choi C."/>
            <person name="Clum A."/>
            <person name="Dos Santos R.A."/>
            <person name="Damasio A.R."/>
            <person name="Diallinas G."/>
            <person name="Emri T."/>
            <person name="Fekete E."/>
            <person name="Flipphi M."/>
            <person name="Freyberg S."/>
            <person name="Gallo A."/>
            <person name="Gournas C."/>
            <person name="Habgood R."/>
            <person name="Hainaut M."/>
            <person name="Harispe M.L."/>
            <person name="Henrissat B."/>
            <person name="Hilden K.S."/>
            <person name="Hope R."/>
            <person name="Hossain A."/>
            <person name="Karabika E."/>
            <person name="Karaffa L."/>
            <person name="Karanyi Z."/>
            <person name="Krasevec N."/>
            <person name="Kuo A."/>
            <person name="Kusch H."/>
            <person name="LaButti K."/>
            <person name="Lagendijk E.L."/>
            <person name="Lapidus A."/>
            <person name="Levasseur A."/>
            <person name="Lindquist E."/>
            <person name="Lipzen A."/>
            <person name="Logrieco A.F."/>
            <person name="MacCabe A."/>
            <person name="Maekelae M.R."/>
            <person name="Malavazi I."/>
            <person name="Melin P."/>
            <person name="Meyer V."/>
            <person name="Mielnichuk N."/>
            <person name="Miskei M."/>
            <person name="Molnar A.P."/>
            <person name="Mule G."/>
            <person name="Ngan C.Y."/>
            <person name="Orejas M."/>
            <person name="Orosz E."/>
            <person name="Ouedraogo J.P."/>
            <person name="Overkamp K.M."/>
            <person name="Park H.-S."/>
            <person name="Perrone G."/>
            <person name="Piumi F."/>
            <person name="Punt P.J."/>
            <person name="Ram A.F."/>
            <person name="Ramon A."/>
            <person name="Rauscher S."/>
            <person name="Record E."/>
            <person name="Riano-Pachon D.M."/>
            <person name="Robert V."/>
            <person name="Roehrig J."/>
            <person name="Ruller R."/>
            <person name="Salamov A."/>
            <person name="Salih N.S."/>
            <person name="Samson R.A."/>
            <person name="Sandor E."/>
            <person name="Sanguinetti M."/>
            <person name="Schuetze T."/>
            <person name="Sepcic K."/>
            <person name="Shelest E."/>
            <person name="Sherlock G."/>
            <person name="Sophianopoulou V."/>
            <person name="Squina F.M."/>
            <person name="Sun H."/>
            <person name="Susca A."/>
            <person name="Todd R.B."/>
            <person name="Tsang A."/>
            <person name="Unkles S.E."/>
            <person name="van de Wiele N."/>
            <person name="van Rossen-Uffink D."/>
            <person name="Oliveira J.V."/>
            <person name="Vesth T.C."/>
            <person name="Visser J."/>
            <person name="Yu J.-H."/>
            <person name="Zhou M."/>
            <person name="Andersen M.R."/>
            <person name="Archer D.B."/>
            <person name="Baker S.E."/>
            <person name="Benoit I."/>
            <person name="Brakhage A.A."/>
            <person name="Braus G.H."/>
            <person name="Fischer R."/>
            <person name="Frisvad J.C."/>
            <person name="Goldman G.H."/>
            <person name="Houbraken J."/>
            <person name="Oakley B."/>
            <person name="Pocsi I."/>
            <person name="Scazzocchio C."/>
            <person name="Seiboth B."/>
            <person name="vanKuyk P.A."/>
            <person name="Wortman J."/>
            <person name="Dyer P.S."/>
            <person name="Grigoriev I.V."/>
        </authorList>
    </citation>
    <scope>NUCLEOTIDE SEQUENCE [LARGE SCALE GENOMIC DNA]</scope>
    <source>
        <strain evidence="3">CBS 583.65</strain>
    </source>
</reference>
<dbReference type="Proteomes" id="UP000184073">
    <property type="component" value="Unassembled WGS sequence"/>
</dbReference>
<dbReference type="RefSeq" id="XP_040663242.1">
    <property type="nucleotide sequence ID" value="XM_040814167.1"/>
</dbReference>
<organism evidence="2 3">
    <name type="scientific">Aspergillus versicolor CBS 583.65</name>
    <dbReference type="NCBI Taxonomy" id="1036611"/>
    <lineage>
        <taxon>Eukaryota</taxon>
        <taxon>Fungi</taxon>
        <taxon>Dikarya</taxon>
        <taxon>Ascomycota</taxon>
        <taxon>Pezizomycotina</taxon>
        <taxon>Eurotiomycetes</taxon>
        <taxon>Eurotiomycetidae</taxon>
        <taxon>Eurotiales</taxon>
        <taxon>Aspergillaceae</taxon>
        <taxon>Aspergillus</taxon>
        <taxon>Aspergillus subgen. Nidulantes</taxon>
    </lineage>
</organism>
<dbReference type="PANTHER" id="PTHR36448:SF2">
    <property type="entry name" value="CUPIN TYPE-1 DOMAIN-CONTAINING PROTEIN"/>
    <property type="match status" value="1"/>
</dbReference>
<dbReference type="EMBL" id="KV878125">
    <property type="protein sequence ID" value="OJI97479.1"/>
    <property type="molecule type" value="Genomic_DNA"/>
</dbReference>
<dbReference type="Gene3D" id="2.60.120.10">
    <property type="entry name" value="Jelly Rolls"/>
    <property type="match status" value="1"/>
</dbReference>
<name>A0A1L9P7G4_ASPVE</name>
<dbReference type="OrthoDB" id="2446447at2759"/>
<dbReference type="InterPro" id="IPR006045">
    <property type="entry name" value="Cupin_1"/>
</dbReference>
<accession>A0A1L9P7G4</accession>
<keyword evidence="3" id="KW-1185">Reference proteome</keyword>
<proteinExistence type="predicted"/>
<dbReference type="Pfam" id="PF00190">
    <property type="entry name" value="Cupin_1"/>
    <property type="match status" value="1"/>
</dbReference>
<sequence length="206" mass="22872">MALNIPQPEQYTLPSTAHVPNSPMPVLVYRNVLPMPRTMEVTQEFIESHGWSRQGIVWPAIYTRHFHPNVHECYAILSGHSEVLMGVGKLDNANGHKPEDHDSEEIGLFLTLREGDVIVHPAGTGHAKISDERDYRYLSFFPSGSPRWVSCNGDTELDRDDPLAETMAVPTPPDPVLGNYGHLNALWSGPRRAYFSKAGSKAGKCS</sequence>
<dbReference type="PANTHER" id="PTHR36448">
    <property type="entry name" value="BLR7373 PROTEIN"/>
    <property type="match status" value="1"/>
</dbReference>
<dbReference type="InterPro" id="IPR047121">
    <property type="entry name" value="YjiB-like"/>
</dbReference>
<dbReference type="AlphaFoldDB" id="A0A1L9P7G4"/>
<protein>
    <recommendedName>
        <fullName evidence="1">Cupin type-1 domain-containing protein</fullName>
    </recommendedName>
</protein>
<dbReference type="VEuPathDB" id="FungiDB:ASPVEDRAFT_49477"/>
<dbReference type="SUPFAM" id="SSF51182">
    <property type="entry name" value="RmlC-like cupins"/>
    <property type="match status" value="1"/>
</dbReference>
<evidence type="ECO:0000313" key="2">
    <source>
        <dbReference type="EMBL" id="OJI97479.1"/>
    </source>
</evidence>
<gene>
    <name evidence="2" type="ORF">ASPVEDRAFT_49477</name>
</gene>
<feature type="domain" description="Cupin type-1" evidence="1">
    <location>
        <begin position="61"/>
        <end position="134"/>
    </location>
</feature>
<dbReference type="InterPro" id="IPR011051">
    <property type="entry name" value="RmlC_Cupin_sf"/>
</dbReference>
<evidence type="ECO:0000259" key="1">
    <source>
        <dbReference type="Pfam" id="PF00190"/>
    </source>
</evidence>
<dbReference type="InterPro" id="IPR014710">
    <property type="entry name" value="RmlC-like_jellyroll"/>
</dbReference>
<dbReference type="CDD" id="cd02219">
    <property type="entry name" value="cupin_YjlB-like"/>
    <property type="match status" value="1"/>
</dbReference>
<dbReference type="STRING" id="1036611.A0A1L9P7G4"/>